<dbReference type="Proteomes" id="UP001175226">
    <property type="component" value="Unassembled WGS sequence"/>
</dbReference>
<dbReference type="EMBL" id="JAUEPT010000018">
    <property type="protein sequence ID" value="KAK0444749.1"/>
    <property type="molecule type" value="Genomic_DNA"/>
</dbReference>
<evidence type="ECO:0000256" key="1">
    <source>
        <dbReference type="SAM" id="SignalP"/>
    </source>
</evidence>
<evidence type="ECO:0008006" key="4">
    <source>
        <dbReference type="Google" id="ProtNLM"/>
    </source>
</evidence>
<feature type="chain" id="PRO_5041228635" description="Secreted protein" evidence="1">
    <location>
        <begin position="30"/>
        <end position="77"/>
    </location>
</feature>
<gene>
    <name evidence="2" type="ORF">EV421DRAFT_1799383</name>
</gene>
<reference evidence="2" key="1">
    <citation type="submission" date="2023-06" db="EMBL/GenBank/DDBJ databases">
        <authorList>
            <consortium name="Lawrence Berkeley National Laboratory"/>
            <person name="Ahrendt S."/>
            <person name="Sahu N."/>
            <person name="Indic B."/>
            <person name="Wong-Bajracharya J."/>
            <person name="Merenyi Z."/>
            <person name="Ke H.-M."/>
            <person name="Monk M."/>
            <person name="Kocsube S."/>
            <person name="Drula E."/>
            <person name="Lipzen A."/>
            <person name="Balint B."/>
            <person name="Henrissat B."/>
            <person name="Andreopoulos B."/>
            <person name="Martin F.M."/>
            <person name="Harder C.B."/>
            <person name="Rigling D."/>
            <person name="Ford K.L."/>
            <person name="Foster G.D."/>
            <person name="Pangilinan J."/>
            <person name="Papanicolaou A."/>
            <person name="Barry K."/>
            <person name="LaButti K."/>
            <person name="Viragh M."/>
            <person name="Koriabine M."/>
            <person name="Yan M."/>
            <person name="Riley R."/>
            <person name="Champramary S."/>
            <person name="Plett K.L."/>
            <person name="Tsai I.J."/>
            <person name="Slot J."/>
            <person name="Sipos G."/>
            <person name="Plett J."/>
            <person name="Nagy L.G."/>
            <person name="Grigoriev I.V."/>
        </authorList>
    </citation>
    <scope>NUCLEOTIDE SEQUENCE</scope>
    <source>
        <strain evidence="2">FPL87.14</strain>
    </source>
</reference>
<evidence type="ECO:0000313" key="3">
    <source>
        <dbReference type="Proteomes" id="UP001175226"/>
    </source>
</evidence>
<accession>A0AA39JLL6</accession>
<organism evidence="2 3">
    <name type="scientific">Armillaria borealis</name>
    <dbReference type="NCBI Taxonomy" id="47425"/>
    <lineage>
        <taxon>Eukaryota</taxon>
        <taxon>Fungi</taxon>
        <taxon>Dikarya</taxon>
        <taxon>Basidiomycota</taxon>
        <taxon>Agaricomycotina</taxon>
        <taxon>Agaricomycetes</taxon>
        <taxon>Agaricomycetidae</taxon>
        <taxon>Agaricales</taxon>
        <taxon>Marasmiineae</taxon>
        <taxon>Physalacriaceae</taxon>
        <taxon>Armillaria</taxon>
    </lineage>
</organism>
<proteinExistence type="predicted"/>
<evidence type="ECO:0000313" key="2">
    <source>
        <dbReference type="EMBL" id="KAK0444749.1"/>
    </source>
</evidence>
<sequence length="77" mass="8920">MRCVDLHYFKLLILFLALFFSDLFRACQASPCGFWPLLPFPPAQEAKKSLQRDQLALCPYYGFPTHRYFTAPLAICT</sequence>
<keyword evidence="1" id="KW-0732">Signal</keyword>
<protein>
    <recommendedName>
        <fullName evidence="4">Secreted protein</fullName>
    </recommendedName>
</protein>
<dbReference type="AlphaFoldDB" id="A0AA39JLL6"/>
<feature type="signal peptide" evidence="1">
    <location>
        <begin position="1"/>
        <end position="29"/>
    </location>
</feature>
<name>A0AA39JLL6_9AGAR</name>
<keyword evidence="3" id="KW-1185">Reference proteome</keyword>
<comment type="caution">
    <text evidence="2">The sequence shown here is derived from an EMBL/GenBank/DDBJ whole genome shotgun (WGS) entry which is preliminary data.</text>
</comment>